<evidence type="ECO:0000313" key="3">
    <source>
        <dbReference type="Proteomes" id="UP000184536"/>
    </source>
</evidence>
<dbReference type="EMBL" id="FQZV01000073">
    <property type="protein sequence ID" value="SHK09937.1"/>
    <property type="molecule type" value="Genomic_DNA"/>
</dbReference>
<gene>
    <name evidence="2" type="ORF">SAMN02745975_03641</name>
</gene>
<evidence type="ECO:0008006" key="4">
    <source>
        <dbReference type="Google" id="ProtNLM"/>
    </source>
</evidence>
<dbReference type="Pfam" id="PF07870">
    <property type="entry name" value="DUF1657"/>
    <property type="match status" value="1"/>
</dbReference>
<evidence type="ECO:0000313" key="2">
    <source>
        <dbReference type="EMBL" id="SHK09937.1"/>
    </source>
</evidence>
<accession>A0A1M6PPU3</accession>
<organism evidence="2 3">
    <name type="scientific">Geosporobacter subterraneus DSM 17957</name>
    <dbReference type="NCBI Taxonomy" id="1121919"/>
    <lineage>
        <taxon>Bacteria</taxon>
        <taxon>Bacillati</taxon>
        <taxon>Bacillota</taxon>
        <taxon>Clostridia</taxon>
        <taxon>Peptostreptococcales</taxon>
        <taxon>Thermotaleaceae</taxon>
        <taxon>Geosporobacter</taxon>
    </lineage>
</organism>
<reference evidence="3" key="1">
    <citation type="submission" date="2016-11" db="EMBL/GenBank/DDBJ databases">
        <authorList>
            <person name="Varghese N."/>
            <person name="Submissions S."/>
        </authorList>
    </citation>
    <scope>NUCLEOTIDE SEQUENCE [LARGE SCALE GENOMIC DNA]</scope>
    <source>
        <strain evidence="3">DSM 17957</strain>
    </source>
</reference>
<keyword evidence="1" id="KW-0175">Coiled coil</keyword>
<evidence type="ECO:0000256" key="1">
    <source>
        <dbReference type="SAM" id="Coils"/>
    </source>
</evidence>
<dbReference type="OrthoDB" id="1684731at2"/>
<dbReference type="Proteomes" id="UP000184536">
    <property type="component" value="Unassembled WGS sequence"/>
</dbReference>
<dbReference type="InterPro" id="IPR012452">
    <property type="entry name" value="DUF1657"/>
</dbReference>
<keyword evidence="3" id="KW-1185">Reference proteome</keyword>
<dbReference type="RefSeq" id="WP_110942607.1">
    <property type="nucleotide sequence ID" value="NZ_FQZV01000073.1"/>
</dbReference>
<name>A0A1M6PPU3_9FIRM</name>
<dbReference type="STRING" id="1121919.SAMN02745975_03641"/>
<sequence>MTVSSQVKQTLAGLKNCHSTLRIYAVQTQDQETRNVYEEALDTTNEIIKNLEERLKAIEFQEPRYKGN</sequence>
<dbReference type="AlphaFoldDB" id="A0A1M6PPU3"/>
<feature type="coiled-coil region" evidence="1">
    <location>
        <begin position="34"/>
        <end position="61"/>
    </location>
</feature>
<proteinExistence type="predicted"/>
<protein>
    <recommendedName>
        <fullName evidence="4">DUF1657 domain-containing protein</fullName>
    </recommendedName>
</protein>